<dbReference type="eggNOG" id="COG5464">
    <property type="taxonomic scope" value="Bacteria"/>
</dbReference>
<dbReference type="Pfam" id="PF12784">
    <property type="entry name" value="PDDEXK_2"/>
    <property type="match status" value="1"/>
</dbReference>
<dbReference type="NCBIfam" id="TIGR01784">
    <property type="entry name" value="T_den_put_tspse"/>
    <property type="match status" value="1"/>
</dbReference>
<name>A0A0B2JR97_9FIRM</name>
<dbReference type="RefSeq" id="WP_039211861.1">
    <property type="nucleotide sequence ID" value="NZ_JSCE01000242.1"/>
</dbReference>
<keyword evidence="2" id="KW-1185">Reference proteome</keyword>
<dbReference type="AlphaFoldDB" id="A0A0B2JR97"/>
<gene>
    <name evidence="1" type="ORF">NZ47_13120</name>
</gene>
<reference evidence="1 2" key="1">
    <citation type="journal article" date="2013" name="PLoS ONE">
        <title>Identification and characterization of three novel lipases belonging to families II and V from Anaerovibrio lipolyticus 5ST.</title>
        <authorList>
            <person name="Prive F."/>
            <person name="Kaderbhai N.N."/>
            <person name="Girdwood S."/>
            <person name="Worgan H.J."/>
            <person name="Pinloche E."/>
            <person name="Scollan N.D."/>
            <person name="Huws S.A."/>
            <person name="Newbold C.J."/>
        </authorList>
    </citation>
    <scope>NUCLEOTIDE SEQUENCE [LARGE SCALE GENOMIC DNA]</scope>
    <source>
        <strain evidence="1 2">5S</strain>
    </source>
</reference>
<organism evidence="1 2">
    <name type="scientific">Anaerovibrio lipolyticus</name>
    <dbReference type="NCBI Taxonomy" id="82374"/>
    <lineage>
        <taxon>Bacteria</taxon>
        <taxon>Bacillati</taxon>
        <taxon>Bacillota</taxon>
        <taxon>Negativicutes</taxon>
        <taxon>Selenomonadales</taxon>
        <taxon>Selenomonadaceae</taxon>
        <taxon>Anaerovibrio</taxon>
    </lineage>
</organism>
<comment type="caution">
    <text evidence="1">The sequence shown here is derived from an EMBL/GenBank/DDBJ whole genome shotgun (WGS) entry which is preliminary data.</text>
</comment>
<evidence type="ECO:0000313" key="1">
    <source>
        <dbReference type="EMBL" id="KHM48442.1"/>
    </source>
</evidence>
<proteinExistence type="predicted"/>
<evidence type="ECO:0000313" key="2">
    <source>
        <dbReference type="Proteomes" id="UP000030993"/>
    </source>
</evidence>
<evidence type="ECO:0008006" key="3">
    <source>
        <dbReference type="Google" id="ProtNLM"/>
    </source>
</evidence>
<accession>A0A0B2JR97</accession>
<dbReference type="Proteomes" id="UP000030993">
    <property type="component" value="Unassembled WGS sequence"/>
</dbReference>
<sequence length="262" mass="30691">MAKSYDELTIQDNFIFQKIMRNKRICKQTLERLLNIDIKDISYPEEEKTIDVRLDSKSIRMDVYVNDDKGTIYNIEMQTSKDMEELVKRTRYYQALIDIDLLEKGQDYENLNNTFIIFICTFEVFSGKLHKYTFRNLCMENHGIELEDGTTKMFLSTKGEADDIAGPLKIFLDYMDGHAPADDFTKEIDSEVVVAKNREEWRREYMTLALEIEKEKKKAVEERNFAAAIEMLKDNLPVEKVAKYTSLTIDQIKEIGKKNALL</sequence>
<dbReference type="EMBL" id="JSCE01000242">
    <property type="protein sequence ID" value="KHM48442.1"/>
    <property type="molecule type" value="Genomic_DNA"/>
</dbReference>
<dbReference type="InterPro" id="IPR010106">
    <property type="entry name" value="RpnA"/>
</dbReference>
<dbReference type="STRING" id="82374.NZ47_13120"/>
<protein>
    <recommendedName>
        <fullName evidence="3">Rpn family recombination-promoting nuclease/putative transposase</fullName>
    </recommendedName>
</protein>